<reference evidence="3 4" key="1">
    <citation type="submission" date="2019-08" db="EMBL/GenBank/DDBJ databases">
        <title>Deep-cultivation of Planctomycetes and their phenomic and genomic characterization uncovers novel biology.</title>
        <authorList>
            <person name="Wiegand S."/>
            <person name="Jogler M."/>
            <person name="Boedeker C."/>
            <person name="Pinto D."/>
            <person name="Vollmers J."/>
            <person name="Rivas-Marin E."/>
            <person name="Kohn T."/>
            <person name="Peeters S.H."/>
            <person name="Heuer A."/>
            <person name="Rast P."/>
            <person name="Oberbeckmann S."/>
            <person name="Bunk B."/>
            <person name="Jeske O."/>
            <person name="Meyerdierks A."/>
            <person name="Storesund J.E."/>
            <person name="Kallscheuer N."/>
            <person name="Luecker S."/>
            <person name="Lage O.M."/>
            <person name="Pohl T."/>
            <person name="Merkel B.J."/>
            <person name="Hornburger P."/>
            <person name="Mueller R.-W."/>
            <person name="Bruemmer F."/>
            <person name="Labrenz M."/>
            <person name="Spormann A.M."/>
            <person name="Op den Camp H."/>
            <person name="Overmann J."/>
            <person name="Amann R."/>
            <person name="Jetten M.S.M."/>
            <person name="Mascher T."/>
            <person name="Medema M.H."/>
            <person name="Devos D.P."/>
            <person name="Kaster A.-K."/>
            <person name="Ovreas L."/>
            <person name="Rohde M."/>
            <person name="Galperin M.Y."/>
            <person name="Jogler C."/>
        </authorList>
    </citation>
    <scope>NUCLEOTIDE SEQUENCE [LARGE SCALE GENOMIC DNA]</scope>
    <source>
        <strain evidence="3 4">OJF2</strain>
    </source>
</reference>
<dbReference type="EMBL" id="CP042997">
    <property type="protein sequence ID" value="QEH32017.1"/>
    <property type="molecule type" value="Genomic_DNA"/>
</dbReference>
<evidence type="ECO:0000313" key="4">
    <source>
        <dbReference type="Proteomes" id="UP000324233"/>
    </source>
</evidence>
<dbReference type="KEGG" id="agv:OJF2_04860"/>
<dbReference type="InterPro" id="IPR013783">
    <property type="entry name" value="Ig-like_fold"/>
</dbReference>
<organism evidence="3 4">
    <name type="scientific">Aquisphaera giovannonii</name>
    <dbReference type="NCBI Taxonomy" id="406548"/>
    <lineage>
        <taxon>Bacteria</taxon>
        <taxon>Pseudomonadati</taxon>
        <taxon>Planctomycetota</taxon>
        <taxon>Planctomycetia</taxon>
        <taxon>Isosphaerales</taxon>
        <taxon>Isosphaeraceae</taxon>
        <taxon>Aquisphaera</taxon>
    </lineage>
</organism>
<feature type="domain" description="Bacterial Ig-like" evidence="2">
    <location>
        <begin position="2269"/>
        <end position="2348"/>
    </location>
</feature>
<dbReference type="InterPro" id="IPR032109">
    <property type="entry name" value="Big_3_5"/>
</dbReference>
<gene>
    <name evidence="3" type="ORF">OJF2_04860</name>
</gene>
<dbReference type="OrthoDB" id="220114at2"/>
<feature type="domain" description="Bacterial Ig-like" evidence="2">
    <location>
        <begin position="2166"/>
        <end position="2258"/>
    </location>
</feature>
<accession>A0A5B9VVQ3</accession>
<dbReference type="Gene3D" id="2.60.40.10">
    <property type="entry name" value="Immunoglobulins"/>
    <property type="match status" value="3"/>
</dbReference>
<name>A0A5B9VVQ3_9BACT</name>
<evidence type="ECO:0000256" key="1">
    <source>
        <dbReference type="ARBA" id="ARBA00022729"/>
    </source>
</evidence>
<keyword evidence="4" id="KW-1185">Reference proteome</keyword>
<feature type="domain" description="Bacterial Ig-like" evidence="2">
    <location>
        <begin position="2067"/>
        <end position="2153"/>
    </location>
</feature>
<dbReference type="InterPro" id="IPR014755">
    <property type="entry name" value="Cu-Rt/internalin_Ig-like"/>
</dbReference>
<keyword evidence="1" id="KW-0732">Signal</keyword>
<evidence type="ECO:0000259" key="2">
    <source>
        <dbReference type="Pfam" id="PF16640"/>
    </source>
</evidence>
<dbReference type="Proteomes" id="UP000324233">
    <property type="component" value="Chromosome"/>
</dbReference>
<dbReference type="Pfam" id="PF16640">
    <property type="entry name" value="Big_3_5"/>
    <property type="match status" value="3"/>
</dbReference>
<protein>
    <recommendedName>
        <fullName evidence="2">Bacterial Ig-like domain-containing protein</fullName>
    </recommendedName>
</protein>
<evidence type="ECO:0000313" key="3">
    <source>
        <dbReference type="EMBL" id="QEH32017.1"/>
    </source>
</evidence>
<dbReference type="Gene3D" id="2.60.40.1220">
    <property type="match status" value="3"/>
</dbReference>
<dbReference type="RefSeq" id="WP_148590891.1">
    <property type="nucleotide sequence ID" value="NZ_CP042997.1"/>
</dbReference>
<sequence>MAGGTRPRDGGTPRRERRGRARRFCLEVLEDRTAPAVFDVASGVASDLIAAIDAANANGDDGNTINLAGTYTLSAADNDWFGPTGLPVITSRLTIVGSKAAPAAIVRDAAAGTPDFRLFDVGGGQLGEAYGTLTLRNLTLANGVARGGSSGTGGGGLGAGGAIFNMGSVTLDGVTVAGSRAIGGDAGAAADGTGGGIGSVGGDAIGDFGVGGNAGDPDGEAGGFGAGGGGGVSGIGGPGGWGAGDGGSGGGGGAGMGGAVFNFAGGLTVLNSTIAGNQALGGAAGAGGSAGGGYGGGLFNLNGSVILVNATLAENDADTDGLDVSSLAFGREWRSGGGFTPGGPVAAGVAMANGLLASSATGKSALASQADGSAASTGPGGDDSATVDAAMIDASSPSNAVRGVSGTLASGMVETAAIPALDPSGLANHGGPTPTIALVGSGLLGLSPGTVFHGITVPAADQRGATRPVGGGDLGAFQVTSTPTATLTSAPPANAAVSTATTTTVSVTYADHSGLGLDPSSFGTGNIAVGNGATVASYSVAGDTVTYTIAAPTANGVTWGDAPQGAYGVTVVAGAVRDLAGGAIAATDLGSFMVDVVPPTATLNSAPTVPGSSGGQDAETLMVIYTDRGAGLDPSSFGVGNLSVGNGATVAGYLVDGNVVYYTVKAPAANWADSPQGLYRVSLVAGSVKDLAGNPIAGVAAFGAFRVDTVPPSAALTAAPAVNAATPTRTTTVAVTYADANSLVSPLTFSKTNITVSNGASVTGFTYSGNVVTYTITAPAATWSASPQGAYTISLATTVKDFAGNAIAAVPSLGSFLVDTVAPAATLASAPTVNAATAGNTTAVAVAYDGGVSGLGAGSLGVGNIAVSNGARVTGYVVSGNVVTYTIAAPGASWAASPQGGYTIAVVAGGVKDGAGNPIAAVASLGSFLVDTAPPTAALTSAPTVGAAAAGLSTTTVSVTYDGGVSGLDASSLGVGNILVGNGASVTGYAASGNVVTYTIAAPAATWSASPQGAYAVTLVAGTVKDGAGNPIDGPLDLGSFQVSAATVQARIVAAPTVAAASAGSGTTTVTIAYDGGASGIDPASLGVGNIAVDRGATVAACSASGGLVTYTIAAPADSWGVSPQGAYSISIVAGSVKANDGTAIAGAAGLGSFLVDTAPPSAVLAQAPTVDAAGAAGTVSVVVAYSDGTSGLDPSTFGAGNIAVGNGAKVAGYSAAGNVVTYTISAPGATWAASPQGAYAVSLVAGSVKDLAGNAVAGASLGSFLVDTAPPSASLASAPTINVAGGAVGAATVTITYTDGTSGVDPSSFGAGNIAVGNGATVAGYSAVGNVVTYSITAPAASWAASPQGTYAVAVVAGSVKDLAGNPIAGAGLGSFLVDTARPTASLPSAPTINAAAAGGATTAVVVTYSDATSGLDASTFGPGNLSVGNGATVTGCSVSGNVATYTVAAPAASWAASPQGVYSISLAGTVRDLAGNAVAAAPGFGSFLVDTAAPAASLSSAPTVAAAASATSTTTVSVAYADGASGLDASTFGPGNVAVGRGATVVGYSVSGNVVTYNIVAPAASWAASPQGAYAVSLVAGSVRDLAGNAVAAASLGSFLVDTAPPTASLASAAAVVASGAAGATTTVSVTYGDAASGVDPSTFGVGNIAVGNGATVASYSVAGGTVSYTIRAPAATWAASPQGSYAISVVAGSVKDLAGNPIAGIPALGSFLVDTDPPVASLATTAAINATSAGLATATLTVSYSDAASGLDASTLGTGNVAVGNGVKVTGFVVSGNSVTYTIAAPASSWAVSPQGTYPVSVVAGAVKDLAGNAVPGASLGSFLVDTAPPTATVASSPTVNASGGASATTTVAVTYSDATSGIDPATLGVGNIAIGNGAAVTGYAVAGNVVTYTIAAPAASWRQAAQGTYTVSLVAGSVRDLAGNPIAAVPGLGSFLVDTAPPTASLASAPGIGIAAAGGSTTTVSVAYGDATSGLDASTFGAGNIRVGNGATVAGYSASGNVVTYTIRAPGASWSAGPSGSYAISIVAGSVKDLAGNAAPAASLGAFVVDLSRLPAAATLAGAPGAASFGQAIRLTATVSAASGSPRPGGTVTFREGGTTLAQAAVGADGTATATLAAGLAVGGHAIVASYGGDPLFAPVESASITLDVGKSAATSTALAPSSTGVYQGQGVTLSATFQAASDGATPMTGSVAFYDGPTYLGAAAITSTISGAVATGRASFATPGLAAGSHAFRAVYSGDASYAGASADAAAVTAAPATTAVTLTASTSAQSAILTASVSVNSPGQATLAGVVNFYDNGALVGSAPLSGGSASLALGNLPAGTHRFAASYAGAQGVSASTSADVGAAIAAVPPNVVAVAIRPVKRKPPVVVVTFDKAVDPAAAAIAARYAVVGPIVGKKPGKPIRVISAAYDAASHAVTLTFKAKLTASKSYRLTIADLGFTAVFRGSGIVGK</sequence>
<proteinExistence type="predicted"/>